<name>A0A0E0UY55_LISMM</name>
<dbReference type="Pfam" id="PF00462">
    <property type="entry name" value="Glutaredoxin"/>
    <property type="match status" value="1"/>
</dbReference>
<feature type="domain" description="Glutaredoxin" evidence="1">
    <location>
        <begin position="4"/>
        <end position="60"/>
    </location>
</feature>
<proteinExistence type="predicted"/>
<evidence type="ECO:0000313" key="3">
    <source>
        <dbReference type="Proteomes" id="UP000000486"/>
    </source>
</evidence>
<evidence type="ECO:0000313" key="2">
    <source>
        <dbReference type="EMBL" id="AEH93387.1"/>
    </source>
</evidence>
<evidence type="ECO:0000259" key="1">
    <source>
        <dbReference type="Pfam" id="PF00462"/>
    </source>
</evidence>
<dbReference type="HOGENOM" id="CLU_2450409_0_0_9"/>
<dbReference type="InterPro" id="IPR051548">
    <property type="entry name" value="Grx-like_ET"/>
</dbReference>
<dbReference type="GO" id="GO:0009055">
    <property type="term" value="F:electron transfer activity"/>
    <property type="evidence" value="ECO:0007669"/>
    <property type="project" value="TreeGrafter"/>
</dbReference>
<dbReference type="PANTHER" id="PTHR34386:SF1">
    <property type="entry name" value="GLUTAREDOXIN-LIKE PROTEIN NRDH"/>
    <property type="match status" value="1"/>
</dbReference>
<dbReference type="CDD" id="cd02976">
    <property type="entry name" value="NrdH"/>
    <property type="match status" value="1"/>
</dbReference>
<dbReference type="Proteomes" id="UP000000486">
    <property type="component" value="Chromosome"/>
</dbReference>
<dbReference type="RefSeq" id="WP_003729973.1">
    <property type="nucleotide sequence ID" value="NC_017537.1"/>
</dbReference>
<dbReference type="PANTHER" id="PTHR34386">
    <property type="entry name" value="GLUTAREDOXIN"/>
    <property type="match status" value="1"/>
</dbReference>
<dbReference type="InterPro" id="IPR036249">
    <property type="entry name" value="Thioredoxin-like_sf"/>
</dbReference>
<dbReference type="Gene3D" id="3.40.30.10">
    <property type="entry name" value="Glutaredoxin"/>
    <property type="match status" value="1"/>
</dbReference>
<dbReference type="SUPFAM" id="SSF52833">
    <property type="entry name" value="Thioredoxin-like"/>
    <property type="match status" value="1"/>
</dbReference>
<gene>
    <name evidence="2" type="primary">grxC</name>
    <name evidence="2" type="ordered locus">LMM7_2382</name>
</gene>
<dbReference type="InterPro" id="IPR002109">
    <property type="entry name" value="Glutaredoxin"/>
</dbReference>
<accession>A0A0E0UY55</accession>
<protein>
    <submittedName>
        <fullName evidence="2">Putative glutaredoxin</fullName>
    </submittedName>
</protein>
<reference evidence="2 3" key="1">
    <citation type="journal article" date="2011" name="J. Bacteriol.">
        <title>Genome sequence of the nonpathogenic Listeria monocytogenes serovar 4a strain M7.</title>
        <authorList>
            <person name="Chen J."/>
            <person name="Xia Y."/>
            <person name="Cheng C."/>
            <person name="Fang C."/>
            <person name="Shan Y."/>
            <person name="Jin G."/>
            <person name="Fang W."/>
        </authorList>
    </citation>
    <scope>NUCLEOTIDE SEQUENCE [LARGE SCALE GENOMIC DNA]</scope>
    <source>
        <strain evidence="2 3">M7</strain>
    </source>
</reference>
<dbReference type="GO" id="GO:0045454">
    <property type="term" value="P:cell redox homeostasis"/>
    <property type="evidence" value="ECO:0007669"/>
    <property type="project" value="TreeGrafter"/>
</dbReference>
<dbReference type="AlphaFoldDB" id="A0A0E0UY55"/>
<dbReference type="KEGG" id="lmq:LMM7_2382"/>
<dbReference type="PROSITE" id="PS51354">
    <property type="entry name" value="GLUTAREDOXIN_2"/>
    <property type="match status" value="1"/>
</dbReference>
<organism evidence="2 3">
    <name type="scientific">Listeria monocytogenes serotype 4a (strain M7)</name>
    <dbReference type="NCBI Taxonomy" id="1030009"/>
    <lineage>
        <taxon>Bacteria</taxon>
        <taxon>Bacillati</taxon>
        <taxon>Bacillota</taxon>
        <taxon>Bacilli</taxon>
        <taxon>Bacillales</taxon>
        <taxon>Listeriaceae</taxon>
        <taxon>Listeria</taxon>
    </lineage>
</organism>
<dbReference type="EMBL" id="CP002816">
    <property type="protein sequence ID" value="AEH93387.1"/>
    <property type="molecule type" value="Genomic_DNA"/>
</dbReference>
<sequence>MANVVVWSKVGCHYCKDVKDYLTEQKIVFQDIDVTDHDYLREVLQAKYGIRHVPVVEIGDIEKGIYQAVTEIGIEHLEKALFEKEEVK</sequence>
<dbReference type="PATRIC" id="fig|1030009.3.peg.2369"/>